<evidence type="ECO:0000313" key="2">
    <source>
        <dbReference type="Proteomes" id="UP000319296"/>
    </source>
</evidence>
<evidence type="ECO:0000313" key="1">
    <source>
        <dbReference type="EMBL" id="RZD18103.1"/>
    </source>
</evidence>
<dbReference type="AlphaFoldDB" id="A0A519BLG9"/>
<dbReference type="EMBL" id="SGBB01000014">
    <property type="protein sequence ID" value="RZD18103.1"/>
    <property type="molecule type" value="Genomic_DNA"/>
</dbReference>
<name>A0A519BLG9_9DELT</name>
<organism evidence="1 2">
    <name type="scientific">Candidatus Acididesulfobacter diazotrophicus</name>
    <dbReference type="NCBI Taxonomy" id="2597226"/>
    <lineage>
        <taxon>Bacteria</taxon>
        <taxon>Deltaproteobacteria</taxon>
        <taxon>Candidatus Acidulodesulfobacterales</taxon>
        <taxon>Candidatus Acididesulfobacter</taxon>
    </lineage>
</organism>
<reference evidence="1 2" key="1">
    <citation type="journal article" date="2019" name="ISME J.">
        <title>Insights into ecological role of a new deltaproteobacterial order Candidatus Acidulodesulfobacterales by metagenomics and metatranscriptomics.</title>
        <authorList>
            <person name="Tan S."/>
            <person name="Liu J."/>
            <person name="Fang Y."/>
            <person name="Hedlund B.P."/>
            <person name="Lian Z.H."/>
            <person name="Huang L.Y."/>
            <person name="Li J.T."/>
            <person name="Huang L.N."/>
            <person name="Li W.J."/>
            <person name="Jiang H.C."/>
            <person name="Dong H.L."/>
            <person name="Shu W.S."/>
        </authorList>
    </citation>
    <scope>NUCLEOTIDE SEQUENCE [LARGE SCALE GENOMIC DNA]</scope>
    <source>
        <strain evidence="1">AP1</strain>
    </source>
</reference>
<dbReference type="Proteomes" id="UP000319296">
    <property type="component" value="Unassembled WGS sequence"/>
</dbReference>
<comment type="caution">
    <text evidence="1">The sequence shown here is derived from an EMBL/GenBank/DDBJ whole genome shotgun (WGS) entry which is preliminary data.</text>
</comment>
<sequence length="559" mass="64451">MNSKSFIRYRINTLSPIIISDRSGDANMINSKSYISGNNVLGIFANKYIYINKNKSSENKENINNINNKEFHNDDLFYNWFLNEKLLFTNGYISDEEETYFAPPISIKSDKYNEYNIFDLFYDEYEASSEALEKIDNFVSINNDLIKKNYVKKSLSFHHARDKKTGTAKKGDIFNYESISENQIFKGSIIGGEEHLKNFVNMFGTKFIAYIGKSKNSQYGKIEIELEYPLLIEKQNYCPEIKTAEICSDDDSVVLTLLSDTIIYNENGFSAVNIYDFEKYLNKRLKDLLLDNNNNNNKVNNVSGYQDLKLTKAFIQKGKSEEFVGICKLKNQSENVFSAGSCFLLEGLSLKYNHHEMLKKICIEGIGEKTYEGFGRAVCGWQNKIENYSMASMAKDAAEDEQIENKKPEYERPDFVTNLIKNIIKDNLMNVIIGEAMEDANSFKNTPSKSLMGKLQLLARNDIIGFREKLDIIVGDKNKPAKMQLENSDSNNNNMLDFIRDLNNSSSDKFNINRIKNKNSGLFKNLDEFINDMKNDSNLINNLKRVYFSTFFNFIRKNK</sequence>
<protein>
    <submittedName>
        <fullName evidence="1">Uncharacterized protein</fullName>
    </submittedName>
</protein>
<proteinExistence type="predicted"/>
<gene>
    <name evidence="1" type="ORF">EVG15_07645</name>
</gene>
<accession>A0A519BLG9</accession>